<sequence length="270" mass="30144">MDIIGHLAVVEHAATAGSEVWEDDAALALFPNLAHCHEWAYGRLRATVDRPEEEQPAGRAAKLIEGHIITDWVIHYGPTLTPTPQRIGWAYQEMHLAVDRMDRFIDTALRSGLAERDPRDHDTRAHLERDFGHTSVECALDLRVGGHVADSPRETALRASLARFADPEFAEEFAARVFAETGGFTRESDAMLSRTMREYGEWASGIAHPEDFAALTLCTKFGWPYDRRTVDYVLGFLHEIDRDLDDGLADRLVDEVVAAIAQPSRLALTA</sequence>
<reference evidence="1 2" key="2">
    <citation type="journal article" date="2011" name="J. Antibiot.">
        <title>Furaquinocins I and J: novel polyketide isoprenoid hybrid compounds from Streptomyces reveromyceticus SN-593.</title>
        <authorList>
            <person name="Panthee S."/>
            <person name="Takahashi S."/>
            <person name="Takagi H."/>
            <person name="Nogawa T."/>
            <person name="Oowada E."/>
            <person name="Uramoto M."/>
            <person name="Osada H."/>
        </authorList>
    </citation>
    <scope>NUCLEOTIDE SEQUENCE [LARGE SCALE GENOMIC DNA]</scope>
    <source>
        <strain evidence="1 2">SN-593</strain>
    </source>
</reference>
<organism evidence="1 2">
    <name type="scientific">Actinacidiphila reveromycinica</name>
    <dbReference type="NCBI Taxonomy" id="659352"/>
    <lineage>
        <taxon>Bacteria</taxon>
        <taxon>Bacillati</taxon>
        <taxon>Actinomycetota</taxon>
        <taxon>Actinomycetes</taxon>
        <taxon>Kitasatosporales</taxon>
        <taxon>Streptomycetaceae</taxon>
        <taxon>Actinacidiphila</taxon>
    </lineage>
</organism>
<dbReference type="AlphaFoldDB" id="A0A7U3VLI8"/>
<name>A0A7U3VLI8_9ACTN</name>
<reference evidence="1 2" key="3">
    <citation type="journal article" date="2011" name="Nat. Chem. Biol.">
        <title>Reveromycin A biosynthesis uses RevG and RevJ for stereospecific spiroacetal formation.</title>
        <authorList>
            <person name="Takahashi S."/>
            <person name="Toyoda A."/>
            <person name="Sekiyama Y."/>
            <person name="Takagi H."/>
            <person name="Nogawa T."/>
            <person name="Uramoto M."/>
            <person name="Suzuki R."/>
            <person name="Koshino H."/>
            <person name="Kumano T."/>
            <person name="Panthee S."/>
            <person name="Dairi T."/>
            <person name="Ishikawa J."/>
            <person name="Ikeda H."/>
            <person name="Sakaki Y."/>
            <person name="Osada H."/>
        </authorList>
    </citation>
    <scope>NUCLEOTIDE SEQUENCE [LARGE SCALE GENOMIC DNA]</scope>
    <source>
        <strain evidence="1 2">SN-593</strain>
    </source>
</reference>
<accession>A0A7U3VLI8</accession>
<proteinExistence type="predicted"/>
<dbReference type="RefSeq" id="WP_202232090.1">
    <property type="nucleotide sequence ID" value="NZ_AP018365.1"/>
</dbReference>
<gene>
    <name evidence="1" type="ORF">RVR_490</name>
</gene>
<dbReference type="KEGG" id="arev:RVR_490"/>
<evidence type="ECO:0000313" key="1">
    <source>
        <dbReference type="EMBL" id="BBA95578.1"/>
    </source>
</evidence>
<protein>
    <submittedName>
        <fullName evidence="1">Uncharacterized protein</fullName>
    </submittedName>
</protein>
<evidence type="ECO:0000313" key="2">
    <source>
        <dbReference type="Proteomes" id="UP000595703"/>
    </source>
</evidence>
<reference evidence="1 2" key="4">
    <citation type="journal article" date="2020" name="Sci. Rep.">
        <title>beta-carboline chemical signals induce reveromycin production through a LuxR family regulator in Streptomyces sp. SN-593.</title>
        <authorList>
            <person name="Panthee S."/>
            <person name="Kito N."/>
            <person name="Hayashi T."/>
            <person name="Shimizu T."/>
            <person name="Ishikawa J."/>
            <person name="Hamamoto H."/>
            <person name="Osada H."/>
            <person name="Takahashi S."/>
        </authorList>
    </citation>
    <scope>NUCLEOTIDE SEQUENCE [LARGE SCALE GENOMIC DNA]</scope>
    <source>
        <strain evidence="1 2">SN-593</strain>
    </source>
</reference>
<dbReference type="EMBL" id="AP018365">
    <property type="protein sequence ID" value="BBA95578.1"/>
    <property type="molecule type" value="Genomic_DNA"/>
</dbReference>
<reference evidence="1 2" key="1">
    <citation type="journal article" date="2010" name="J. Bacteriol.">
        <title>Biochemical characterization of a novel indole prenyltransferase from Streptomyces sp. SN-593.</title>
        <authorList>
            <person name="Takahashi S."/>
            <person name="Takagi H."/>
            <person name="Toyoda A."/>
            <person name="Uramoto M."/>
            <person name="Nogawa T."/>
            <person name="Ueki M."/>
            <person name="Sakaki Y."/>
            <person name="Osada H."/>
        </authorList>
    </citation>
    <scope>NUCLEOTIDE SEQUENCE [LARGE SCALE GENOMIC DNA]</scope>
    <source>
        <strain evidence="1 2">SN-593</strain>
    </source>
</reference>
<dbReference type="Proteomes" id="UP000595703">
    <property type="component" value="Chromosome"/>
</dbReference>
<keyword evidence="2" id="KW-1185">Reference proteome</keyword>